<protein>
    <submittedName>
        <fullName evidence="1">Uncharacterized protein</fullName>
    </submittedName>
</protein>
<gene>
    <name evidence="1" type="ORF">A7985_05450</name>
</gene>
<dbReference type="EMBL" id="MAUJ01000001">
    <property type="protein sequence ID" value="OCQ23386.1"/>
    <property type="molecule type" value="Genomic_DNA"/>
</dbReference>
<comment type="caution">
    <text evidence="1">The sequence shown here is derived from an EMBL/GenBank/DDBJ whole genome shotgun (WGS) entry which is preliminary data.</text>
</comment>
<accession>A0A1C0TVN3</accession>
<dbReference type="AlphaFoldDB" id="A0A1C0TVN3"/>
<dbReference type="RefSeq" id="WP_065789404.1">
    <property type="nucleotide sequence ID" value="NZ_MAUJ01000001.1"/>
</dbReference>
<name>A0A1C0TVN3_9GAMM</name>
<dbReference type="OrthoDB" id="1097701at2"/>
<proteinExistence type="predicted"/>
<evidence type="ECO:0000313" key="2">
    <source>
        <dbReference type="Proteomes" id="UP000093366"/>
    </source>
</evidence>
<organism evidence="1 2">
    <name type="scientific">Pseudoalteromonas luteoviolacea</name>
    <dbReference type="NCBI Taxonomy" id="43657"/>
    <lineage>
        <taxon>Bacteria</taxon>
        <taxon>Pseudomonadati</taxon>
        <taxon>Pseudomonadota</taxon>
        <taxon>Gammaproteobacteria</taxon>
        <taxon>Alteromonadales</taxon>
        <taxon>Pseudoalteromonadaceae</taxon>
        <taxon>Pseudoalteromonas</taxon>
    </lineage>
</organism>
<evidence type="ECO:0000313" key="1">
    <source>
        <dbReference type="EMBL" id="OCQ23386.1"/>
    </source>
</evidence>
<reference evidence="2" key="1">
    <citation type="submission" date="2016-07" db="EMBL/GenBank/DDBJ databases">
        <authorList>
            <person name="Florea S."/>
            <person name="Webb J.S."/>
            <person name="Jaromczyk J."/>
            <person name="Schardl C.L."/>
        </authorList>
    </citation>
    <scope>NUCLEOTIDE SEQUENCE [LARGE SCALE GENOMIC DNA]</scope>
    <source>
        <strain evidence="2">IPB1</strain>
    </source>
</reference>
<dbReference type="Proteomes" id="UP000093366">
    <property type="component" value="Unassembled WGS sequence"/>
</dbReference>
<sequence>MVEEALIKRLKDSLGAVKKPCRKKYVKYMIASNFYVDGNIFIKRYDIALSSDYLGNTNYRSKMVVDLLMSIECSLKSLLITTSNDEVSAKEAYKKARKCGHNLDKLAKLVINQSKYKIRIPSSNSSVFVELHELGVFARYSFEIWSIKIKQKHLFCDNLVERTIENTYWCNRLRDEAIKWNILASNRLSALRKHTILSGKPLLNARKEVDDFVNDLK</sequence>